<organism evidence="4 5">
    <name type="scientific">Quercus lobata</name>
    <name type="common">Valley oak</name>
    <dbReference type="NCBI Taxonomy" id="97700"/>
    <lineage>
        <taxon>Eukaryota</taxon>
        <taxon>Viridiplantae</taxon>
        <taxon>Streptophyta</taxon>
        <taxon>Embryophyta</taxon>
        <taxon>Tracheophyta</taxon>
        <taxon>Spermatophyta</taxon>
        <taxon>Magnoliopsida</taxon>
        <taxon>eudicotyledons</taxon>
        <taxon>Gunneridae</taxon>
        <taxon>Pentapetalae</taxon>
        <taxon>rosids</taxon>
        <taxon>fabids</taxon>
        <taxon>Fagales</taxon>
        <taxon>Fagaceae</taxon>
        <taxon>Quercus</taxon>
    </lineage>
</organism>
<dbReference type="KEGG" id="qlo:115960224"/>
<evidence type="ECO:0000313" key="4">
    <source>
        <dbReference type="EnsemblPlants" id="QL09p001799:mrna"/>
    </source>
</evidence>
<keyword evidence="2" id="KW-0472">Membrane</keyword>
<feature type="region of interest" description="Disordered" evidence="1">
    <location>
        <begin position="1"/>
        <end position="43"/>
    </location>
</feature>
<dbReference type="AlphaFoldDB" id="A0A7N2RA14"/>
<reference evidence="4" key="2">
    <citation type="submission" date="2021-01" db="UniProtKB">
        <authorList>
            <consortium name="EnsemblPlants"/>
        </authorList>
    </citation>
    <scope>IDENTIFICATION</scope>
</reference>
<dbReference type="FunCoup" id="A0A7N2RA14">
    <property type="interactions" value="1315"/>
</dbReference>
<dbReference type="Gramene" id="QL09p001799:mrna">
    <property type="protein sequence ID" value="QL09p001799:mrna"/>
    <property type="gene ID" value="QL09p001799"/>
</dbReference>
<sequence length="348" mass="38212">MEGELQDWEVLPNSESGVVDSSELDETNQREFEGIEGDSEGMIRSDYFSLENQERYAKTAVVAASEAGDSVESDNPSWVDPGSETRFANKSSGELWSDSSSDRSDERKSGDFDAKQELGLSETVKSPVGFQGIEEMKAVDGNSAKFDDFDVKKELGSSGNAKIQEGFEGFGEIQTRDKDSVGFWADSGGDALVSMKFGDDYVKQTEEGEFSSDSDGGNGSMIENKAVEVAEVKSDAKSGGEGERKSVVWWRVPFELLKYCVFRVGPVWSFSAAAMIMGFVILGRRLYKMKRKSQGLQLKVAVDDKKVSQFMSRAARLNEAFSVVRRVPVIRPSLPAPGVAPWPVMSLR</sequence>
<protein>
    <recommendedName>
        <fullName evidence="3">DUF6821 domain-containing protein</fullName>
    </recommendedName>
</protein>
<dbReference type="RefSeq" id="XP_030934870.1">
    <property type="nucleotide sequence ID" value="XM_031079010.1"/>
</dbReference>
<dbReference type="OrthoDB" id="1931521at2759"/>
<keyword evidence="2" id="KW-1133">Transmembrane helix</keyword>
<dbReference type="GeneID" id="115960224"/>
<dbReference type="InParanoid" id="A0A7N2RA14"/>
<feature type="transmembrane region" description="Helical" evidence="2">
    <location>
        <begin position="267"/>
        <end position="287"/>
    </location>
</feature>
<evidence type="ECO:0000259" key="3">
    <source>
        <dbReference type="Pfam" id="PF20705"/>
    </source>
</evidence>
<proteinExistence type="predicted"/>
<name>A0A7N2RA14_QUELO</name>
<dbReference type="OMA" id="KRVVWWK"/>
<reference evidence="4 5" key="1">
    <citation type="journal article" date="2016" name="G3 (Bethesda)">
        <title>First Draft Assembly and Annotation of the Genome of a California Endemic Oak Quercus lobata Nee (Fagaceae).</title>
        <authorList>
            <person name="Sork V.L."/>
            <person name="Fitz-Gibbon S.T."/>
            <person name="Puiu D."/>
            <person name="Crepeau M."/>
            <person name="Gugger P.F."/>
            <person name="Sherman R."/>
            <person name="Stevens K."/>
            <person name="Langley C.H."/>
            <person name="Pellegrini M."/>
            <person name="Salzberg S.L."/>
        </authorList>
    </citation>
    <scope>NUCLEOTIDE SEQUENCE [LARGE SCALE GENOMIC DNA]</scope>
    <source>
        <strain evidence="4 5">cv. SW786</strain>
    </source>
</reference>
<gene>
    <name evidence="4" type="primary">LOC115960224</name>
</gene>
<keyword evidence="5" id="KW-1185">Reference proteome</keyword>
<dbReference type="EMBL" id="LRBV02000009">
    <property type="status" value="NOT_ANNOTATED_CDS"/>
    <property type="molecule type" value="Genomic_DNA"/>
</dbReference>
<feature type="region of interest" description="Disordered" evidence="1">
    <location>
        <begin position="63"/>
        <end position="126"/>
    </location>
</feature>
<dbReference type="InterPro" id="IPR045883">
    <property type="entry name" value="At4g13530-like"/>
</dbReference>
<dbReference type="EnsemblPlants" id="QL09p001799:mrna">
    <property type="protein sequence ID" value="QL09p001799:mrna"/>
    <property type="gene ID" value="QL09p001799"/>
</dbReference>
<keyword evidence="2" id="KW-0812">Transmembrane</keyword>
<dbReference type="PANTHER" id="PTHR33646:SF6">
    <property type="entry name" value="TRANSMEMBRANE PROTEIN"/>
    <property type="match status" value="1"/>
</dbReference>
<accession>A0A7N2RA14</accession>
<evidence type="ECO:0000256" key="2">
    <source>
        <dbReference type="SAM" id="Phobius"/>
    </source>
</evidence>
<evidence type="ECO:0000256" key="1">
    <source>
        <dbReference type="SAM" id="MobiDB-lite"/>
    </source>
</evidence>
<feature type="domain" description="DUF6821" evidence="3">
    <location>
        <begin position="203"/>
        <end position="332"/>
    </location>
</feature>
<dbReference type="InterPro" id="IPR049224">
    <property type="entry name" value="DUF6821"/>
</dbReference>
<feature type="compositionally biased region" description="Basic and acidic residues" evidence="1">
    <location>
        <begin position="100"/>
        <end position="116"/>
    </location>
</feature>
<dbReference type="Pfam" id="PF20705">
    <property type="entry name" value="DUF6821"/>
    <property type="match status" value="1"/>
</dbReference>
<feature type="compositionally biased region" description="Low complexity" evidence="1">
    <location>
        <begin position="90"/>
        <end position="99"/>
    </location>
</feature>
<dbReference type="Proteomes" id="UP000594261">
    <property type="component" value="Chromosome 9"/>
</dbReference>
<dbReference type="PANTHER" id="PTHR33646">
    <property type="entry name" value="GB|AAF00631.1"/>
    <property type="match status" value="1"/>
</dbReference>
<evidence type="ECO:0000313" key="5">
    <source>
        <dbReference type="Proteomes" id="UP000594261"/>
    </source>
</evidence>